<name>A0AAD5JL43_9FUNG</name>
<evidence type="ECO:0000313" key="2">
    <source>
        <dbReference type="EMBL" id="KAI9243338.1"/>
    </source>
</evidence>
<evidence type="ECO:0000313" key="3">
    <source>
        <dbReference type="Proteomes" id="UP001209540"/>
    </source>
</evidence>
<dbReference type="AlphaFoldDB" id="A0AAD5JL43"/>
<dbReference type="InterPro" id="IPR001810">
    <property type="entry name" value="F-box_dom"/>
</dbReference>
<keyword evidence="3" id="KW-1185">Reference proteome</keyword>
<dbReference type="InterPro" id="IPR036047">
    <property type="entry name" value="F-box-like_dom_sf"/>
</dbReference>
<dbReference type="Pfam" id="PF12937">
    <property type="entry name" value="F-box-like"/>
    <property type="match status" value="1"/>
</dbReference>
<dbReference type="Gene3D" id="1.20.1280.50">
    <property type="match status" value="1"/>
</dbReference>
<dbReference type="SUPFAM" id="SSF81383">
    <property type="entry name" value="F-box domain"/>
    <property type="match status" value="1"/>
</dbReference>
<sequence>MTSILKILPKLPSEILDEIFQYIFNERWTLAAVCKPWRLLVSNCDLYGTRYP</sequence>
<gene>
    <name evidence="2" type="ORF">BDA99DRAFT_530638</name>
</gene>
<dbReference type="EMBL" id="JAIXMP010000075">
    <property type="protein sequence ID" value="KAI9243338.1"/>
    <property type="molecule type" value="Genomic_DNA"/>
</dbReference>
<comment type="caution">
    <text evidence="2">The sequence shown here is derived from an EMBL/GenBank/DDBJ whole genome shotgun (WGS) entry which is preliminary data.</text>
</comment>
<feature type="domain" description="F-box" evidence="1">
    <location>
        <begin position="9"/>
        <end position="48"/>
    </location>
</feature>
<dbReference type="Proteomes" id="UP001209540">
    <property type="component" value="Unassembled WGS sequence"/>
</dbReference>
<proteinExistence type="predicted"/>
<reference evidence="2" key="2">
    <citation type="submission" date="2023-02" db="EMBL/GenBank/DDBJ databases">
        <authorList>
            <consortium name="DOE Joint Genome Institute"/>
            <person name="Mondo S.J."/>
            <person name="Chang Y."/>
            <person name="Wang Y."/>
            <person name="Ahrendt S."/>
            <person name="Andreopoulos W."/>
            <person name="Barry K."/>
            <person name="Beard J."/>
            <person name="Benny G.L."/>
            <person name="Blankenship S."/>
            <person name="Bonito G."/>
            <person name="Cuomo C."/>
            <person name="Desiro A."/>
            <person name="Gervers K.A."/>
            <person name="Hundley H."/>
            <person name="Kuo A."/>
            <person name="LaButti K."/>
            <person name="Lang B.F."/>
            <person name="Lipzen A."/>
            <person name="O'Donnell K."/>
            <person name="Pangilinan J."/>
            <person name="Reynolds N."/>
            <person name="Sandor L."/>
            <person name="Smith M.W."/>
            <person name="Tsang A."/>
            <person name="Grigoriev I.V."/>
            <person name="Stajich J.E."/>
            <person name="Spatafora J.W."/>
        </authorList>
    </citation>
    <scope>NUCLEOTIDE SEQUENCE</scope>
    <source>
        <strain evidence="2">RSA 2281</strain>
    </source>
</reference>
<reference evidence="2" key="1">
    <citation type="journal article" date="2022" name="IScience">
        <title>Evolution of zygomycete secretomes and the origins of terrestrial fungal ecologies.</title>
        <authorList>
            <person name="Chang Y."/>
            <person name="Wang Y."/>
            <person name="Mondo S."/>
            <person name="Ahrendt S."/>
            <person name="Andreopoulos W."/>
            <person name="Barry K."/>
            <person name="Beard J."/>
            <person name="Benny G.L."/>
            <person name="Blankenship S."/>
            <person name="Bonito G."/>
            <person name="Cuomo C."/>
            <person name="Desiro A."/>
            <person name="Gervers K.A."/>
            <person name="Hundley H."/>
            <person name="Kuo A."/>
            <person name="LaButti K."/>
            <person name="Lang B.F."/>
            <person name="Lipzen A."/>
            <person name="O'Donnell K."/>
            <person name="Pangilinan J."/>
            <person name="Reynolds N."/>
            <person name="Sandor L."/>
            <person name="Smith M.E."/>
            <person name="Tsang A."/>
            <person name="Grigoriev I.V."/>
            <person name="Stajich J.E."/>
            <person name="Spatafora J.W."/>
        </authorList>
    </citation>
    <scope>NUCLEOTIDE SEQUENCE</scope>
    <source>
        <strain evidence="2">RSA 2281</strain>
    </source>
</reference>
<protein>
    <recommendedName>
        <fullName evidence="1">F-box domain-containing protein</fullName>
    </recommendedName>
</protein>
<evidence type="ECO:0000259" key="1">
    <source>
        <dbReference type="Pfam" id="PF12937"/>
    </source>
</evidence>
<organism evidence="2 3">
    <name type="scientific">Phascolomyces articulosus</name>
    <dbReference type="NCBI Taxonomy" id="60185"/>
    <lineage>
        <taxon>Eukaryota</taxon>
        <taxon>Fungi</taxon>
        <taxon>Fungi incertae sedis</taxon>
        <taxon>Mucoromycota</taxon>
        <taxon>Mucoromycotina</taxon>
        <taxon>Mucoromycetes</taxon>
        <taxon>Mucorales</taxon>
        <taxon>Lichtheimiaceae</taxon>
        <taxon>Phascolomyces</taxon>
    </lineage>
</organism>
<accession>A0AAD5JL43</accession>